<evidence type="ECO:0000256" key="8">
    <source>
        <dbReference type="ARBA" id="ARBA00029911"/>
    </source>
</evidence>
<dbReference type="InterPro" id="IPR017853">
    <property type="entry name" value="GH"/>
</dbReference>
<dbReference type="Gene3D" id="2.30.30.420">
    <property type="entry name" value="glucansucrase"/>
    <property type="match status" value="1"/>
</dbReference>
<evidence type="ECO:0000256" key="7">
    <source>
        <dbReference type="ARBA" id="ARBA00022737"/>
    </source>
</evidence>
<evidence type="ECO:0000313" key="14">
    <source>
        <dbReference type="EMBL" id="ASA47893.1"/>
    </source>
</evidence>
<evidence type="ECO:0000256" key="2">
    <source>
        <dbReference type="ARBA" id="ARBA00003243"/>
    </source>
</evidence>
<evidence type="ECO:0000313" key="16">
    <source>
        <dbReference type="EMBL" id="ASA47896.1"/>
    </source>
</evidence>
<dbReference type="SUPFAM" id="SSF51445">
    <property type="entry name" value="(Trans)glycosidases"/>
    <property type="match status" value="2"/>
</dbReference>
<reference evidence="15" key="1">
    <citation type="submission" date="2017-02" db="EMBL/GenBank/DDBJ databases">
        <title>Identification of novel starch-converting Glycoside Hydrolase 70 enzymes in the Nestle Culture Collection genome database: Functional characterization of the Lactobacillus reuteri NCC 2613 GtfB enzyme.</title>
        <authorList>
            <person name="Duboux S.S."/>
        </authorList>
    </citation>
    <scope>NUCLEOTIDE SEQUENCE</scope>
    <source>
        <strain evidence="12">NCC2572</strain>
        <strain evidence="13">NCC2607</strain>
        <strain evidence="14">NCC2615</strain>
        <strain evidence="15">NCC2629</strain>
        <strain evidence="16">NCC2678</strain>
        <strain evidence="17">NCC2694</strain>
        <strain evidence="18">NCC2764</strain>
        <strain evidence="19">NCC2769</strain>
        <strain evidence="20">NCC463</strain>
    </source>
</reference>
<evidence type="ECO:0000313" key="12">
    <source>
        <dbReference type="EMBL" id="ASA47889.1"/>
    </source>
</evidence>
<feature type="repeat" description="Cell wall-binding" evidence="10">
    <location>
        <begin position="121"/>
        <end position="140"/>
    </location>
</feature>
<evidence type="ECO:0000259" key="11">
    <source>
        <dbReference type="Pfam" id="PF02324"/>
    </source>
</evidence>
<dbReference type="GO" id="GO:0046527">
    <property type="term" value="F:glucosyltransferase activity"/>
    <property type="evidence" value="ECO:0007669"/>
    <property type="project" value="InterPro"/>
</dbReference>
<evidence type="ECO:0000256" key="6">
    <source>
        <dbReference type="ARBA" id="ARBA00022679"/>
    </source>
</evidence>
<evidence type="ECO:0000256" key="10">
    <source>
        <dbReference type="PROSITE-ProRule" id="PRU00591"/>
    </source>
</evidence>
<organism evidence="15">
    <name type="scientific">Fructilactobacillus sanfranciscensis</name>
    <name type="common">Lactobacillus sanfranciscensis</name>
    <dbReference type="NCBI Taxonomy" id="1625"/>
    <lineage>
        <taxon>Bacteria</taxon>
        <taxon>Bacillati</taxon>
        <taxon>Bacillota</taxon>
        <taxon>Bacilli</taxon>
        <taxon>Lactobacillales</taxon>
        <taxon>Lactobacillaceae</taxon>
        <taxon>Fructilactobacillus</taxon>
    </lineage>
</organism>
<dbReference type="AlphaFoldDB" id="A0A1Z2RUE2"/>
<dbReference type="EMBL" id="KY595774">
    <property type="protein sequence ID" value="ASA47902.1"/>
    <property type="molecule type" value="Genomic_DNA"/>
</dbReference>
<dbReference type="EMBL" id="KY595764">
    <property type="protein sequence ID" value="ASA47892.1"/>
    <property type="molecule type" value="Genomic_DNA"/>
</dbReference>
<evidence type="ECO:0000256" key="9">
    <source>
        <dbReference type="ARBA" id="ARBA00032238"/>
    </source>
</evidence>
<accession>A0A1Z2RUE2</accession>
<dbReference type="Pfam" id="PF02324">
    <property type="entry name" value="Glyco_hydro_70"/>
    <property type="match status" value="1"/>
</dbReference>
<keyword evidence="6" id="KW-0808">Transferase</keyword>
<proteinExistence type="inferred from homology"/>
<evidence type="ECO:0000256" key="3">
    <source>
        <dbReference type="ARBA" id="ARBA00009247"/>
    </source>
</evidence>
<keyword evidence="5" id="KW-0328">Glycosyltransferase</keyword>
<evidence type="ECO:0000313" key="19">
    <source>
        <dbReference type="EMBL" id="ASA47901.1"/>
    </source>
</evidence>
<dbReference type="PROSITE" id="PS51170">
    <property type="entry name" value="CW"/>
    <property type="match status" value="1"/>
</dbReference>
<name>A0A1Z2RUE2_FRUSA</name>
<evidence type="ECO:0000313" key="13">
    <source>
        <dbReference type="EMBL" id="ASA47892.1"/>
    </source>
</evidence>
<keyword evidence="7" id="KW-0677">Repeat</keyword>
<dbReference type="InterPro" id="IPR018337">
    <property type="entry name" value="Cell_wall/Cho-bd_repeat"/>
</dbReference>
<evidence type="ECO:0000313" key="20">
    <source>
        <dbReference type="EMBL" id="ASA47902.1"/>
    </source>
</evidence>
<dbReference type="SUPFAM" id="SSF69360">
    <property type="entry name" value="Cell wall binding repeat"/>
    <property type="match status" value="1"/>
</dbReference>
<dbReference type="EMBL" id="KY595765">
    <property type="protein sequence ID" value="ASA47893.1"/>
    <property type="molecule type" value="Genomic_DNA"/>
</dbReference>
<dbReference type="EMBL" id="KY595768">
    <property type="protein sequence ID" value="ASA47896.1"/>
    <property type="molecule type" value="Genomic_DNA"/>
</dbReference>
<dbReference type="Pfam" id="PF01473">
    <property type="entry name" value="Choline_bind_1"/>
    <property type="match status" value="2"/>
</dbReference>
<dbReference type="EMBL" id="KY595773">
    <property type="protein sequence ID" value="ASA47901.1"/>
    <property type="molecule type" value="Genomic_DNA"/>
</dbReference>
<evidence type="ECO:0000256" key="5">
    <source>
        <dbReference type="ARBA" id="ARBA00022676"/>
    </source>
</evidence>
<feature type="domain" description="Glycoside hydrolase family 70 catalytic" evidence="11">
    <location>
        <begin position="240"/>
        <end position="1029"/>
    </location>
</feature>
<sequence length="1049" mass="117152">MKANDGNWYLFTADGTAASKVAPWSGTYYYFDPVTHLRVDNDYVQSQWGNWYMFGNDGRIVTGPVTWYGSNYYFDPTTYLKVTNRWINDKYYGSDGRQAVSQSEKINNKFYYFDENGSIIRNQFKKINGGTYYFGDDGAALIGLHVIDGKNYNFASDGQLLGKTYGKIENGKFNIYDATSNKLLKTLDSGDWENLADSFDSSSINNIDGYLSYADWYRPYGTSQDGKTWHKTTASDWRPLLMYVYPSKDVEAKYIKYFVSNGYTSTDYGLTKDNVANLSQDTDSATLNKYARNLRFVIEKSIAINKSIGSLAKDINKFMTTIPELSAKSELPVEYSHGYVPDRSGSIDNNQLVFVNNNSSNQTKGNTSYADSNYRLMNQTINNQTNNDSSDHSPELLVGNDIDNSNPVVQAENFNWEYFLLNYGKLMQYNANGNFDGFRVDAADNIDADVLDQLGQLMNDLYHTKGNQVNANSHLVYNEGYHSGAARMLDGKNNPELYMDAGYFFTLENVLGRNADKRDSISNLVTNSLVNRANDVTENTATPNWSFVTNHDQRKNVINQIVIDNHPGVPDIMSGSYKPEYVQEAWDEFYADQAKTDKQYAQHNLPAQYALLLSNRDTVPQVYYGDLYNETDQYMKTKSMYYDAITTLMKARRTFVNGGQTMTKLNNNLIASVRYGKGVSDVSDKGTDSLSRTTGMAVIVGNNPTMSEQVVQINMGVAHANEQYRSLINSTDNGLTYDGMGSAFLTTDSKGILRVTVKGYSNPYVNGYLSVWVPVISGAQNAQTNAQEVHNVLGKTFASNAALDAHMIYQDFSLFQPKPTTINNHAYNVIKANASLFNQLGITDFWMAPAYMPFNTSHYHEGYAMTDRYNLGTTDNPTKYGSGEELADAIAALHQAGLKVQEDLVMNQMIGFSSQEAVTVTRADSSGKQFNVDGQTFANQIYFGYTRGGGQGQQDYGGKYLGELNQKYPDLFTTKAASSGVAPDPNTRITEWSAKYENGTSLQNIGVGLAIKMPNGYYAYLNNGSNKTFNTTLPDAIASTDYYANKADL</sequence>
<dbReference type="InterPro" id="IPR003318">
    <property type="entry name" value="Glyco_hydro70cat"/>
</dbReference>
<dbReference type="Gene3D" id="3.20.20.470">
    <property type="entry name" value="Glucansucrase"/>
    <property type="match status" value="1"/>
</dbReference>
<evidence type="ECO:0000313" key="15">
    <source>
        <dbReference type="EMBL" id="ASA47894.1"/>
    </source>
</evidence>
<comment type="function">
    <text evidence="2">Production of extracellular glucans, that are thought to play a key role in the development of the dental plaque because of their ability to adhere to smooth surfaces and mediate the aggregation of bacterial cells and food debris.</text>
</comment>
<dbReference type="EC" id="2.4.1.5" evidence="4"/>
<evidence type="ECO:0000256" key="4">
    <source>
        <dbReference type="ARBA" id="ARBA00012592"/>
    </source>
</evidence>
<dbReference type="EMBL" id="KY595770">
    <property type="protein sequence ID" value="ASA47898.1"/>
    <property type="molecule type" value="Genomic_DNA"/>
</dbReference>
<dbReference type="GO" id="GO:0047849">
    <property type="term" value="F:dextransucrase activity"/>
    <property type="evidence" value="ECO:0007669"/>
    <property type="project" value="UniProtKB-EC"/>
</dbReference>
<dbReference type="GO" id="GO:0009250">
    <property type="term" value="P:glucan biosynthetic process"/>
    <property type="evidence" value="ECO:0007669"/>
    <property type="project" value="InterPro"/>
</dbReference>
<evidence type="ECO:0000313" key="17">
    <source>
        <dbReference type="EMBL" id="ASA47898.1"/>
    </source>
</evidence>
<protein>
    <recommendedName>
        <fullName evidence="4">dextransucrase</fullName>
        <ecNumber evidence="4">2.4.1.5</ecNumber>
    </recommendedName>
    <alternativeName>
        <fullName evidence="8">Dextransucrase</fullName>
    </alternativeName>
    <alternativeName>
        <fullName evidence="9">Sucrose 6-glucosyltransferase</fullName>
    </alternativeName>
</protein>
<dbReference type="EMBL" id="KY595761">
    <property type="protein sequence ID" value="ASA47889.1"/>
    <property type="molecule type" value="Genomic_DNA"/>
</dbReference>
<evidence type="ECO:0000256" key="1">
    <source>
        <dbReference type="ARBA" id="ARBA00001152"/>
    </source>
</evidence>
<dbReference type="Gene3D" id="2.10.270.10">
    <property type="entry name" value="Cholin Binding"/>
    <property type="match status" value="2"/>
</dbReference>
<comment type="catalytic activity">
    <reaction evidence="1">
        <text>[(1-&gt;6)-alpha-D-glucosyl](n) + sucrose = [(1-&gt;6)-alpha-D-glucosyl](n+1) + D-fructose</text>
        <dbReference type="Rhea" id="RHEA:18825"/>
        <dbReference type="Rhea" id="RHEA-COMP:11144"/>
        <dbReference type="Rhea" id="RHEA-COMP:11145"/>
        <dbReference type="ChEBI" id="CHEBI:17992"/>
        <dbReference type="ChEBI" id="CHEBI:18269"/>
        <dbReference type="ChEBI" id="CHEBI:37721"/>
        <dbReference type="EC" id="2.4.1.5"/>
    </reaction>
</comment>
<evidence type="ECO:0000313" key="18">
    <source>
        <dbReference type="EMBL" id="ASA47900.1"/>
    </source>
</evidence>
<dbReference type="EMBL" id="KY595766">
    <property type="protein sequence ID" value="ASA47894.1"/>
    <property type="molecule type" value="Genomic_DNA"/>
</dbReference>
<comment type="similarity">
    <text evidence="3">Belongs to the glycosyl hydrolase 70 family.</text>
</comment>
<dbReference type="EMBL" id="KY595772">
    <property type="protein sequence ID" value="ASA47900.1"/>
    <property type="molecule type" value="Genomic_DNA"/>
</dbReference>